<dbReference type="Proteomes" id="UP000218327">
    <property type="component" value="Unassembled WGS sequence"/>
</dbReference>
<evidence type="ECO:0000256" key="1">
    <source>
        <dbReference type="ARBA" id="ARBA00004413"/>
    </source>
</evidence>
<protein>
    <recommendedName>
        <fullName evidence="3">Flagellar motor switch protein FliN</fullName>
    </recommendedName>
</protein>
<dbReference type="PANTHER" id="PTHR43484">
    <property type="match status" value="1"/>
</dbReference>
<dbReference type="GO" id="GO:0003774">
    <property type="term" value="F:cytoskeletal motor activity"/>
    <property type="evidence" value="ECO:0007669"/>
    <property type="project" value="InterPro"/>
</dbReference>
<reference evidence="10" key="1">
    <citation type="submission" date="2017-08" db="EMBL/GenBank/DDBJ databases">
        <title>A dynamic microbial community with high functional redundancy inhabits the cold, oxic subseafloor aquifer.</title>
        <authorList>
            <person name="Tully B.J."/>
            <person name="Wheat C.G."/>
            <person name="Glazer B.T."/>
            <person name="Huber J.A."/>
        </authorList>
    </citation>
    <scope>NUCLEOTIDE SEQUENCE [LARGE SCALE GENOMIC DNA]</scope>
</reference>
<evidence type="ECO:0000313" key="10">
    <source>
        <dbReference type="Proteomes" id="UP000218327"/>
    </source>
</evidence>
<dbReference type="AlphaFoldDB" id="A0A2A5B5T3"/>
<dbReference type="GO" id="GO:0009425">
    <property type="term" value="C:bacterial-type flagellum basal body"/>
    <property type="evidence" value="ECO:0007669"/>
    <property type="project" value="InterPro"/>
</dbReference>
<dbReference type="SUPFAM" id="SSF101801">
    <property type="entry name" value="Surface presentation of antigens (SPOA)"/>
    <property type="match status" value="1"/>
</dbReference>
<evidence type="ECO:0000256" key="6">
    <source>
        <dbReference type="ARBA" id="ARBA00022779"/>
    </source>
</evidence>
<feature type="domain" description="Flagellar motor switch protein FliN-like C-terminal" evidence="8">
    <location>
        <begin position="71"/>
        <end position="139"/>
    </location>
</feature>
<comment type="caution">
    <text evidence="9">The sequence shown here is derived from an EMBL/GenBank/DDBJ whole genome shotgun (WGS) entry which is preliminary data.</text>
</comment>
<name>A0A2A5B5T3_9GAMM</name>
<dbReference type="InterPro" id="IPR001172">
    <property type="entry name" value="FliN_T3SS_HrcQb"/>
</dbReference>
<evidence type="ECO:0000256" key="3">
    <source>
        <dbReference type="ARBA" id="ARBA00021897"/>
    </source>
</evidence>
<keyword evidence="6" id="KW-0283">Flagellar rotation</keyword>
<gene>
    <name evidence="9" type="ORF">COA96_05015</name>
</gene>
<accession>A0A2A5B5T3</accession>
<organism evidence="9 10">
    <name type="scientific">SAR86 cluster bacterium</name>
    <dbReference type="NCBI Taxonomy" id="2030880"/>
    <lineage>
        <taxon>Bacteria</taxon>
        <taxon>Pseudomonadati</taxon>
        <taxon>Pseudomonadota</taxon>
        <taxon>Gammaproteobacteria</taxon>
        <taxon>SAR86 cluster</taxon>
    </lineage>
</organism>
<dbReference type="Gene3D" id="2.30.330.10">
    <property type="entry name" value="SpoA-like"/>
    <property type="match status" value="1"/>
</dbReference>
<evidence type="ECO:0000313" key="9">
    <source>
        <dbReference type="EMBL" id="PCJ26681.1"/>
    </source>
</evidence>
<comment type="subcellular location">
    <subcellularLocation>
        <location evidence="1">Cell membrane</location>
        <topology evidence="1">Peripheral membrane protein</topology>
        <orientation evidence="1">Cytoplasmic side</orientation>
    </subcellularLocation>
</comment>
<keyword evidence="5" id="KW-0145">Chemotaxis</keyword>
<dbReference type="EMBL" id="NVVJ01000010">
    <property type="protein sequence ID" value="PCJ26681.1"/>
    <property type="molecule type" value="Genomic_DNA"/>
</dbReference>
<dbReference type="GO" id="GO:0071973">
    <property type="term" value="P:bacterial-type flagellum-dependent cell motility"/>
    <property type="evidence" value="ECO:0007669"/>
    <property type="project" value="InterPro"/>
</dbReference>
<keyword evidence="4" id="KW-1003">Cell membrane</keyword>
<dbReference type="Pfam" id="PF01052">
    <property type="entry name" value="FliMN_C"/>
    <property type="match status" value="1"/>
</dbReference>
<evidence type="ECO:0000256" key="4">
    <source>
        <dbReference type="ARBA" id="ARBA00022475"/>
    </source>
</evidence>
<evidence type="ECO:0000256" key="7">
    <source>
        <dbReference type="ARBA" id="ARBA00023136"/>
    </source>
</evidence>
<dbReference type="GO" id="GO:0006935">
    <property type="term" value="P:chemotaxis"/>
    <property type="evidence" value="ECO:0007669"/>
    <property type="project" value="UniProtKB-KW"/>
</dbReference>
<evidence type="ECO:0000256" key="5">
    <source>
        <dbReference type="ARBA" id="ARBA00022500"/>
    </source>
</evidence>
<proteinExistence type="inferred from homology"/>
<dbReference type="InterPro" id="IPR051469">
    <property type="entry name" value="FliN/MopA/SpaO"/>
</dbReference>
<dbReference type="PANTHER" id="PTHR43484:SF1">
    <property type="entry name" value="FLAGELLAR MOTOR SWITCH PROTEIN FLIN"/>
    <property type="match status" value="1"/>
</dbReference>
<dbReference type="PRINTS" id="PR00956">
    <property type="entry name" value="FLGMOTORFLIN"/>
</dbReference>
<dbReference type="InterPro" id="IPR036429">
    <property type="entry name" value="SpoA-like_sf"/>
</dbReference>
<dbReference type="GO" id="GO:0005886">
    <property type="term" value="C:plasma membrane"/>
    <property type="evidence" value="ECO:0007669"/>
    <property type="project" value="UniProtKB-SubCell"/>
</dbReference>
<comment type="similarity">
    <text evidence="2">Belongs to the FliN/MopA/SpaO family.</text>
</comment>
<dbReference type="InterPro" id="IPR001543">
    <property type="entry name" value="FliN-like_C"/>
</dbReference>
<sequence>MSDISNNYASADSASLEAEYTTLGSSSDDVLDKSVLDGNIQTVPLAALGDITRSKSLIPAPKQENKSLAMMMDVPITLVLEVGRTNISIAQLMELRAGSFIDLRNVSVDSIDVRVNEKVIAQAEAISLQQRYGIRFGEIELPHNSGEEESNV</sequence>
<evidence type="ECO:0000259" key="8">
    <source>
        <dbReference type="Pfam" id="PF01052"/>
    </source>
</evidence>
<evidence type="ECO:0000256" key="2">
    <source>
        <dbReference type="ARBA" id="ARBA00009226"/>
    </source>
</evidence>
<keyword evidence="7" id="KW-0472">Membrane</keyword>